<accession>A0A8S3YGP7</accession>
<dbReference type="EMBL" id="CAJQZP010001697">
    <property type="protein sequence ID" value="CAG5059426.1"/>
    <property type="molecule type" value="Genomic_DNA"/>
</dbReference>
<evidence type="ECO:0000313" key="1">
    <source>
        <dbReference type="EMBL" id="CAG5059426.1"/>
    </source>
</evidence>
<dbReference type="AlphaFoldDB" id="A0A8S3YGP7"/>
<dbReference type="GO" id="GO:0005524">
    <property type="term" value="F:ATP binding"/>
    <property type="evidence" value="ECO:0007669"/>
    <property type="project" value="InterPro"/>
</dbReference>
<sequence>MQVCAAGYYIDGEIVDMSVRTIWEPLAVKMQVCAAGYYIDGEIVDMSVRTIWEPLAVKMQVCAAGYYIDGEIVDMSVRTIWEPLAVKMQIYKTAVETAILLLRIDDIVSGSKKKTDKEPNAPAAMAAQE</sequence>
<organism evidence="1 2">
    <name type="scientific">Parnassius apollo</name>
    <name type="common">Apollo butterfly</name>
    <name type="synonym">Papilio apollo</name>
    <dbReference type="NCBI Taxonomy" id="110799"/>
    <lineage>
        <taxon>Eukaryota</taxon>
        <taxon>Metazoa</taxon>
        <taxon>Ecdysozoa</taxon>
        <taxon>Arthropoda</taxon>
        <taxon>Hexapoda</taxon>
        <taxon>Insecta</taxon>
        <taxon>Pterygota</taxon>
        <taxon>Neoptera</taxon>
        <taxon>Endopterygota</taxon>
        <taxon>Lepidoptera</taxon>
        <taxon>Glossata</taxon>
        <taxon>Ditrysia</taxon>
        <taxon>Papilionoidea</taxon>
        <taxon>Papilionidae</taxon>
        <taxon>Parnassiinae</taxon>
        <taxon>Parnassini</taxon>
        <taxon>Parnassius</taxon>
        <taxon>Parnassius</taxon>
    </lineage>
</organism>
<dbReference type="Proteomes" id="UP000691718">
    <property type="component" value="Unassembled WGS sequence"/>
</dbReference>
<dbReference type="InterPro" id="IPR002423">
    <property type="entry name" value="Cpn60/GroEL/TCP-1"/>
</dbReference>
<evidence type="ECO:0000313" key="2">
    <source>
        <dbReference type="Proteomes" id="UP000691718"/>
    </source>
</evidence>
<reference evidence="1" key="1">
    <citation type="submission" date="2021-04" db="EMBL/GenBank/DDBJ databases">
        <authorList>
            <person name="Tunstrom K."/>
        </authorList>
    </citation>
    <scope>NUCLEOTIDE SEQUENCE</scope>
</reference>
<dbReference type="Pfam" id="PF00118">
    <property type="entry name" value="Cpn60_TCP1"/>
    <property type="match status" value="1"/>
</dbReference>
<proteinExistence type="predicted"/>
<protein>
    <submittedName>
        <fullName evidence="1">(apollo) hypothetical protein</fullName>
    </submittedName>
</protein>
<comment type="caution">
    <text evidence="1">The sequence shown here is derived from an EMBL/GenBank/DDBJ whole genome shotgun (WGS) entry which is preliminary data.</text>
</comment>
<dbReference type="OrthoDB" id="275057at2759"/>
<name>A0A8S3YGP7_PARAO</name>
<keyword evidence="2" id="KW-1185">Reference proteome</keyword>
<gene>
    <name evidence="1" type="ORF">PAPOLLO_LOCUS28029</name>
</gene>